<comment type="caution">
    <text evidence="4">The sequence shown here is derived from an EMBL/GenBank/DDBJ whole genome shotgun (WGS) entry which is preliminary data.</text>
</comment>
<name>A0A9P4IFP9_9PEZI</name>
<dbReference type="OrthoDB" id="5327148at2759"/>
<keyword evidence="5" id="KW-1185">Reference proteome</keyword>
<feature type="domain" description="DUF7598" evidence="3">
    <location>
        <begin position="12"/>
        <end position="148"/>
    </location>
</feature>
<evidence type="ECO:0000259" key="3">
    <source>
        <dbReference type="Pfam" id="PF24535"/>
    </source>
</evidence>
<reference evidence="4" key="1">
    <citation type="journal article" date="2020" name="Stud. Mycol.">
        <title>101 Dothideomycetes genomes: a test case for predicting lifestyles and emergence of pathogens.</title>
        <authorList>
            <person name="Haridas S."/>
            <person name="Albert R."/>
            <person name="Binder M."/>
            <person name="Bloem J."/>
            <person name="Labutti K."/>
            <person name="Salamov A."/>
            <person name="Andreopoulos B."/>
            <person name="Baker S."/>
            <person name="Barry K."/>
            <person name="Bills G."/>
            <person name="Bluhm B."/>
            <person name="Cannon C."/>
            <person name="Castanera R."/>
            <person name="Culley D."/>
            <person name="Daum C."/>
            <person name="Ezra D."/>
            <person name="Gonzalez J."/>
            <person name="Henrissat B."/>
            <person name="Kuo A."/>
            <person name="Liang C."/>
            <person name="Lipzen A."/>
            <person name="Lutzoni F."/>
            <person name="Magnuson J."/>
            <person name="Mondo S."/>
            <person name="Nolan M."/>
            <person name="Ohm R."/>
            <person name="Pangilinan J."/>
            <person name="Park H.-J."/>
            <person name="Ramirez L."/>
            <person name="Alfaro M."/>
            <person name="Sun H."/>
            <person name="Tritt A."/>
            <person name="Yoshinaga Y."/>
            <person name="Zwiers L.-H."/>
            <person name="Turgeon B."/>
            <person name="Goodwin S."/>
            <person name="Spatafora J."/>
            <person name="Crous P."/>
            <person name="Grigoriev I."/>
        </authorList>
    </citation>
    <scope>NUCLEOTIDE SEQUENCE</scope>
    <source>
        <strain evidence="4">CBS 133067</strain>
    </source>
</reference>
<feature type="transmembrane region" description="Helical" evidence="2">
    <location>
        <begin position="49"/>
        <end position="69"/>
    </location>
</feature>
<proteinExistence type="predicted"/>
<dbReference type="InterPro" id="IPR056019">
    <property type="entry name" value="DUF7598"/>
</dbReference>
<evidence type="ECO:0000313" key="5">
    <source>
        <dbReference type="Proteomes" id="UP000799772"/>
    </source>
</evidence>
<gene>
    <name evidence="4" type="ORF">NA57DRAFT_54804</name>
</gene>
<accession>A0A9P4IFP9</accession>
<feature type="region of interest" description="Disordered" evidence="1">
    <location>
        <begin position="241"/>
        <end position="303"/>
    </location>
</feature>
<feature type="transmembrane region" description="Helical" evidence="2">
    <location>
        <begin position="90"/>
        <end position="107"/>
    </location>
</feature>
<organism evidence="4 5">
    <name type="scientific">Rhizodiscina lignyota</name>
    <dbReference type="NCBI Taxonomy" id="1504668"/>
    <lineage>
        <taxon>Eukaryota</taxon>
        <taxon>Fungi</taxon>
        <taxon>Dikarya</taxon>
        <taxon>Ascomycota</taxon>
        <taxon>Pezizomycotina</taxon>
        <taxon>Dothideomycetes</taxon>
        <taxon>Pleosporomycetidae</taxon>
        <taxon>Aulographales</taxon>
        <taxon>Rhizodiscinaceae</taxon>
        <taxon>Rhizodiscina</taxon>
    </lineage>
</organism>
<feature type="compositionally biased region" description="Low complexity" evidence="1">
    <location>
        <begin position="248"/>
        <end position="264"/>
    </location>
</feature>
<dbReference type="AlphaFoldDB" id="A0A9P4IFP9"/>
<dbReference type="Pfam" id="PF24535">
    <property type="entry name" value="DUF7598"/>
    <property type="match status" value="1"/>
</dbReference>
<keyword evidence="2" id="KW-0472">Membrane</keyword>
<dbReference type="EMBL" id="ML978124">
    <property type="protein sequence ID" value="KAF2100730.1"/>
    <property type="molecule type" value="Genomic_DNA"/>
</dbReference>
<protein>
    <recommendedName>
        <fullName evidence="3">DUF7598 domain-containing protein</fullName>
    </recommendedName>
</protein>
<keyword evidence="2" id="KW-1133">Transmembrane helix</keyword>
<sequence>MPLSSKRLAGPGYIILNTLRVMNIIGLLAVVTASVVMLVNAFTANISKFFFFDAVSHVITFFISIFLAISEMSLFRSYFQRNWPLFGPDHSFVMLGLSMVVLGVNILGNMNKQAMSQKALGLAFWRIVLASAIIVLVLGVFNIVASYVFRDKKLGITARKVRSHGAVAIPDQPEYYAPSMTKKAPLSIRTTLPSSSASLPTASSIYSPVKSIKTPTSATKTSAATAALRFPARAYRAARESILPSYHSSSPTRTRVTPTETSRPMEISAPMNINPQFAHLVKPDNDHHPSRREQEGASPGGWV</sequence>
<dbReference type="Proteomes" id="UP000799772">
    <property type="component" value="Unassembled WGS sequence"/>
</dbReference>
<keyword evidence="2" id="KW-0812">Transmembrane</keyword>
<evidence type="ECO:0000256" key="1">
    <source>
        <dbReference type="SAM" id="MobiDB-lite"/>
    </source>
</evidence>
<evidence type="ECO:0000256" key="2">
    <source>
        <dbReference type="SAM" id="Phobius"/>
    </source>
</evidence>
<feature type="transmembrane region" description="Helical" evidence="2">
    <location>
        <begin position="127"/>
        <end position="149"/>
    </location>
</feature>
<feature type="transmembrane region" description="Helical" evidence="2">
    <location>
        <begin position="21"/>
        <end position="43"/>
    </location>
</feature>
<evidence type="ECO:0000313" key="4">
    <source>
        <dbReference type="EMBL" id="KAF2100730.1"/>
    </source>
</evidence>
<feature type="compositionally biased region" description="Basic and acidic residues" evidence="1">
    <location>
        <begin position="281"/>
        <end position="295"/>
    </location>
</feature>